<organism evidence="3 4">
    <name type="scientific">candidate division TA06 bacterium</name>
    <dbReference type="NCBI Taxonomy" id="2250710"/>
    <lineage>
        <taxon>Bacteria</taxon>
        <taxon>Bacteria division TA06</taxon>
    </lineage>
</organism>
<dbReference type="GO" id="GO:0016903">
    <property type="term" value="F:oxidoreductase activity, acting on the aldehyde or oxo group of donors"/>
    <property type="evidence" value="ECO:0007669"/>
    <property type="project" value="InterPro"/>
</dbReference>
<feature type="domain" description="Pyruvate/ketoisovalerate oxidoreductase catalytic" evidence="2">
    <location>
        <begin position="11"/>
        <end position="168"/>
    </location>
</feature>
<evidence type="ECO:0000256" key="1">
    <source>
        <dbReference type="ARBA" id="ARBA00023002"/>
    </source>
</evidence>
<sequence>MRTEIRLCGFGGQGLILASKILAQASIMDGKIVTQYQTYGAQVRGGTIKGDIVISDSEINYPTVLNPDLFIALSQDAYDKYICTVKDDGKIIIDPFYVHNVTKDHIAIPFFETVKEKLSSTLPLNMVVIAFIAEFTGVVSERSVHESVLKKVPPHTVDLNIQALRLGADIAKRYG</sequence>
<dbReference type="PANTHER" id="PTHR42730:SF1">
    <property type="entry name" value="2-OXOGLUTARATE SYNTHASE SUBUNIT KORC"/>
    <property type="match status" value="1"/>
</dbReference>
<dbReference type="EMBL" id="QNBD01000004">
    <property type="protein sequence ID" value="RKX72647.1"/>
    <property type="molecule type" value="Genomic_DNA"/>
</dbReference>
<dbReference type="InterPro" id="IPR002869">
    <property type="entry name" value="Pyrv_flavodox_OxRed_cen"/>
</dbReference>
<dbReference type="PANTHER" id="PTHR42730">
    <property type="entry name" value="2-OXOGLUTARATE SYNTHASE SUBUNIT KORC"/>
    <property type="match status" value="1"/>
</dbReference>
<protein>
    <submittedName>
        <fullName evidence="3">2-oxoacid:ferredoxin oxidoreductase subunit gamma</fullName>
    </submittedName>
</protein>
<evidence type="ECO:0000313" key="3">
    <source>
        <dbReference type="EMBL" id="RKX72647.1"/>
    </source>
</evidence>
<dbReference type="Proteomes" id="UP000271125">
    <property type="component" value="Unassembled WGS sequence"/>
</dbReference>
<reference evidence="3 4" key="1">
    <citation type="submission" date="2018-06" db="EMBL/GenBank/DDBJ databases">
        <title>Extensive metabolic versatility and redundancy in microbially diverse, dynamic hydrothermal sediments.</title>
        <authorList>
            <person name="Dombrowski N."/>
            <person name="Teske A."/>
            <person name="Baker B.J."/>
        </authorList>
    </citation>
    <scope>NUCLEOTIDE SEQUENCE [LARGE SCALE GENOMIC DNA]</scope>
    <source>
        <strain evidence="3">B10_G13</strain>
    </source>
</reference>
<name>A0A660SPC6_UNCT6</name>
<keyword evidence="1" id="KW-0560">Oxidoreductase</keyword>
<comment type="caution">
    <text evidence="3">The sequence shown here is derived from an EMBL/GenBank/DDBJ whole genome shotgun (WGS) entry which is preliminary data.</text>
</comment>
<dbReference type="AlphaFoldDB" id="A0A660SPC6"/>
<proteinExistence type="predicted"/>
<evidence type="ECO:0000313" key="4">
    <source>
        <dbReference type="Proteomes" id="UP000271125"/>
    </source>
</evidence>
<gene>
    <name evidence="3" type="ORF">DRP43_00165</name>
</gene>
<dbReference type="InterPro" id="IPR052554">
    <property type="entry name" value="2-oxoglutarate_synth_KorC"/>
</dbReference>
<dbReference type="Gene3D" id="3.40.920.10">
    <property type="entry name" value="Pyruvate-ferredoxin oxidoreductase, PFOR, domain III"/>
    <property type="match status" value="1"/>
</dbReference>
<dbReference type="Pfam" id="PF01558">
    <property type="entry name" value="POR"/>
    <property type="match status" value="1"/>
</dbReference>
<accession>A0A660SPC6</accession>
<dbReference type="SUPFAM" id="SSF53323">
    <property type="entry name" value="Pyruvate-ferredoxin oxidoreductase, PFOR, domain III"/>
    <property type="match status" value="1"/>
</dbReference>
<evidence type="ECO:0000259" key="2">
    <source>
        <dbReference type="Pfam" id="PF01558"/>
    </source>
</evidence>
<dbReference type="InterPro" id="IPR019752">
    <property type="entry name" value="Pyrv/ketoisovalerate_OxRed_cat"/>
</dbReference>